<keyword evidence="1 2" id="KW-0539">Nucleus</keyword>
<feature type="compositionally biased region" description="Basic and acidic residues" evidence="3">
    <location>
        <begin position="69"/>
        <end position="100"/>
    </location>
</feature>
<feature type="compositionally biased region" description="Basic and acidic residues" evidence="3">
    <location>
        <begin position="553"/>
        <end position="575"/>
    </location>
</feature>
<dbReference type="GO" id="GO:0044027">
    <property type="term" value="P:negative regulation of gene expression via chromosomal CpG island methylation"/>
    <property type="evidence" value="ECO:0007669"/>
    <property type="project" value="TreeGrafter"/>
</dbReference>
<protein>
    <submittedName>
        <fullName evidence="5">PUA-like superfamily, SRA-YDG superfamily protein</fullName>
    </submittedName>
</protein>
<dbReference type="GO" id="GO:0005634">
    <property type="term" value="C:nucleus"/>
    <property type="evidence" value="ECO:0007669"/>
    <property type="project" value="UniProtKB-SubCell"/>
</dbReference>
<evidence type="ECO:0000256" key="3">
    <source>
        <dbReference type="SAM" id="MobiDB-lite"/>
    </source>
</evidence>
<dbReference type="GO" id="GO:0061630">
    <property type="term" value="F:ubiquitin protein ligase activity"/>
    <property type="evidence" value="ECO:0007669"/>
    <property type="project" value="TreeGrafter"/>
</dbReference>
<evidence type="ECO:0000313" key="6">
    <source>
        <dbReference type="Proteomes" id="UP001056384"/>
    </source>
</evidence>
<reference evidence="5" key="1">
    <citation type="submission" date="2022-06" db="EMBL/GenBank/DDBJ databases">
        <title>Complete genome sequences of two strains of the flax pathogen Septoria linicola.</title>
        <authorList>
            <person name="Lapalu N."/>
            <person name="Simon A."/>
            <person name="Demenou B."/>
            <person name="Paumier D."/>
            <person name="Guillot M.-P."/>
            <person name="Gout L."/>
            <person name="Valade R."/>
        </authorList>
    </citation>
    <scope>NUCLEOTIDE SEQUENCE</scope>
    <source>
        <strain evidence="5">SE15195</strain>
    </source>
</reference>
<sequence length="575" mass="63966">MGDKQMESSAEPLLSDLALSVQAGFRELDELWKDQPRWVAEDKRLSVLEAALAEQQASGSTKRQPSRHLSSDESAGHSGSDDAKQQALERQRQKQRQLVEKHRKAVLQPRKANPSTATFNTLEGWNPRKAPRLKSFDKASDARRGSVSSLGEHSEHGNREPQREVSKAHHTISAQPPPSAKPAASTPSLPLKPEPRKTLDRHPARPSFSGRDLSSIKPSKKPREETSSNSSSPKSPISSSTGRGPPEWYTKLKVSNKRSAETSNADTLLQRLRDQVATLKKAGPRVNSQMEMNELREMLHEAPFLAMGPAGPQLLRNKRMLHNEDGLPQIFDDQFAGSMKGAWPWDVQSDAAELYHKWCAKNFDDDMLFGLELAQKGKYADDDRAADTVKKECKVSSKYKGNGKLVNGQWWPTLLCALRDGAHGDSQAGISGDAGVGAYSCFMSGGKNHVYPDKDQGDVVEYFGQDTTNPGQISRGTLLLMKNKEDNIPVRFIRSSKASSHSKYAPQLGFRYDGLYDVTDYELVDKVKERYRFRLVRQAGQGPIRGGVGPEARPTRQEVERFKQDKRFRGIGKAD</sequence>
<organism evidence="5 6">
    <name type="scientific">Septoria linicola</name>
    <dbReference type="NCBI Taxonomy" id="215465"/>
    <lineage>
        <taxon>Eukaryota</taxon>
        <taxon>Fungi</taxon>
        <taxon>Dikarya</taxon>
        <taxon>Ascomycota</taxon>
        <taxon>Pezizomycotina</taxon>
        <taxon>Dothideomycetes</taxon>
        <taxon>Dothideomycetidae</taxon>
        <taxon>Mycosphaerellales</taxon>
        <taxon>Mycosphaerellaceae</taxon>
        <taxon>Septoria</taxon>
    </lineage>
</organism>
<feature type="compositionally biased region" description="Basic and acidic residues" evidence="3">
    <location>
        <begin position="193"/>
        <end position="203"/>
    </location>
</feature>
<dbReference type="AlphaFoldDB" id="A0A9Q9AYX2"/>
<dbReference type="InterPro" id="IPR045134">
    <property type="entry name" value="UHRF1/2-like"/>
</dbReference>
<dbReference type="OrthoDB" id="2270193at2759"/>
<feature type="compositionally biased region" description="Polar residues" evidence="3">
    <location>
        <begin position="113"/>
        <end position="123"/>
    </location>
</feature>
<dbReference type="PROSITE" id="PS51015">
    <property type="entry name" value="YDG"/>
    <property type="match status" value="1"/>
</dbReference>
<feature type="region of interest" description="Disordered" evidence="3">
    <location>
        <begin position="53"/>
        <end position="249"/>
    </location>
</feature>
<keyword evidence="6" id="KW-1185">Reference proteome</keyword>
<evidence type="ECO:0000256" key="1">
    <source>
        <dbReference type="ARBA" id="ARBA00023242"/>
    </source>
</evidence>
<dbReference type="SMART" id="SM00466">
    <property type="entry name" value="SRA"/>
    <property type="match status" value="1"/>
</dbReference>
<evidence type="ECO:0000259" key="4">
    <source>
        <dbReference type="PROSITE" id="PS51015"/>
    </source>
</evidence>
<dbReference type="Proteomes" id="UP001056384">
    <property type="component" value="Chromosome 5"/>
</dbReference>
<dbReference type="EMBL" id="CP099422">
    <property type="protein sequence ID" value="USW53201.1"/>
    <property type="molecule type" value="Genomic_DNA"/>
</dbReference>
<accession>A0A9Q9AYX2</accession>
<dbReference type="SUPFAM" id="SSF88697">
    <property type="entry name" value="PUA domain-like"/>
    <property type="match status" value="1"/>
</dbReference>
<dbReference type="PANTHER" id="PTHR14140">
    <property type="entry name" value="E3 UBIQUITIN-PROTEIN LIGASE UHRF-RELATED"/>
    <property type="match status" value="1"/>
</dbReference>
<proteinExistence type="predicted"/>
<dbReference type="InterPro" id="IPR003105">
    <property type="entry name" value="SRA_YDG"/>
</dbReference>
<feature type="compositionally biased region" description="Low complexity" evidence="3">
    <location>
        <begin position="227"/>
        <end position="240"/>
    </location>
</feature>
<gene>
    <name evidence="5" type="ORF">Slin15195_G065200</name>
</gene>
<feature type="domain" description="YDG" evidence="4">
    <location>
        <begin position="400"/>
        <end position="537"/>
    </location>
</feature>
<dbReference type="InterPro" id="IPR036987">
    <property type="entry name" value="SRA-YDG_sf"/>
</dbReference>
<dbReference type="GO" id="GO:0016567">
    <property type="term" value="P:protein ubiquitination"/>
    <property type="evidence" value="ECO:0007669"/>
    <property type="project" value="TreeGrafter"/>
</dbReference>
<feature type="compositionally biased region" description="Basic and acidic residues" evidence="3">
    <location>
        <begin position="134"/>
        <end position="144"/>
    </location>
</feature>
<comment type="subcellular location">
    <subcellularLocation>
        <location evidence="2">Nucleus</location>
    </subcellularLocation>
</comment>
<evidence type="ECO:0000313" key="5">
    <source>
        <dbReference type="EMBL" id="USW53201.1"/>
    </source>
</evidence>
<feature type="compositionally biased region" description="Basic and acidic residues" evidence="3">
    <location>
        <begin position="152"/>
        <end position="167"/>
    </location>
</feature>
<dbReference type="InterPro" id="IPR015947">
    <property type="entry name" value="PUA-like_sf"/>
</dbReference>
<feature type="region of interest" description="Disordered" evidence="3">
    <location>
        <begin position="542"/>
        <end position="575"/>
    </location>
</feature>
<dbReference type="Gene3D" id="2.30.280.10">
    <property type="entry name" value="SRA-YDG"/>
    <property type="match status" value="1"/>
</dbReference>
<name>A0A9Q9AYX2_9PEZI</name>
<dbReference type="PANTHER" id="PTHR14140:SF27">
    <property type="entry name" value="OS04G0289800 PROTEIN"/>
    <property type="match status" value="1"/>
</dbReference>
<evidence type="ECO:0000256" key="2">
    <source>
        <dbReference type="PROSITE-ProRule" id="PRU00358"/>
    </source>
</evidence>
<dbReference type="Pfam" id="PF02182">
    <property type="entry name" value="SAD_SRA"/>
    <property type="match status" value="1"/>
</dbReference>